<dbReference type="InterPro" id="IPR016024">
    <property type="entry name" value="ARM-type_fold"/>
</dbReference>
<dbReference type="InterPro" id="IPR011989">
    <property type="entry name" value="ARM-like"/>
</dbReference>
<evidence type="ECO:0000313" key="3">
    <source>
        <dbReference type="Proteomes" id="UP001085076"/>
    </source>
</evidence>
<dbReference type="Proteomes" id="UP001085076">
    <property type="component" value="Unassembled WGS sequence"/>
</dbReference>
<dbReference type="SUPFAM" id="SSF48371">
    <property type="entry name" value="ARM repeat"/>
    <property type="match status" value="1"/>
</dbReference>
<dbReference type="EMBL" id="JAGGNH010000079">
    <property type="protein sequence ID" value="KAJ0960465.1"/>
    <property type="molecule type" value="Genomic_DNA"/>
</dbReference>
<dbReference type="PANTHER" id="PTHR21567:SF62">
    <property type="entry name" value="ARM REPEAT SUPERFAMILY PROTEIN"/>
    <property type="match status" value="1"/>
</dbReference>
<dbReference type="Gene3D" id="1.25.10.10">
    <property type="entry name" value="Leucine-rich Repeat Variant"/>
    <property type="match status" value="1"/>
</dbReference>
<sequence length="335" mass="36671">MLLRIIMSGQALRDLNVLPPLELDKKPDGSVKGKVCIGSIDENHDKTQSKVPSTMSASLVNDVSSGNNVVEAGNSEVEYIDSENLTDLQDVDACLSTLLARLDSKEWIALCEALNNVRQLSLHHKEKMVEMLGDVIPLIVKSLKNPRSAVCKTAIMTSADIFKIYSDTIINSVDPLLVQLLLKSSQDKRFVCEAAETALIAMTTWVSPTLLLPKLQPCLKNKNPRIRAKASMCFSRSVPRLGIEGIKSYGIDKLIQTAASQLSDQLPESREAARVLALELQSVYEKSRALPAEDSEQVENADSWEVFCQNKLPPLSAQAIIRVTCTPKDAIVAGC</sequence>
<evidence type="ECO:0000259" key="1">
    <source>
        <dbReference type="SMART" id="SM01349"/>
    </source>
</evidence>
<dbReference type="SMART" id="SM01349">
    <property type="entry name" value="TOG"/>
    <property type="match status" value="1"/>
</dbReference>
<organism evidence="2 3">
    <name type="scientific">Dioscorea zingiberensis</name>
    <dbReference type="NCBI Taxonomy" id="325984"/>
    <lineage>
        <taxon>Eukaryota</taxon>
        <taxon>Viridiplantae</taxon>
        <taxon>Streptophyta</taxon>
        <taxon>Embryophyta</taxon>
        <taxon>Tracheophyta</taxon>
        <taxon>Spermatophyta</taxon>
        <taxon>Magnoliopsida</taxon>
        <taxon>Liliopsida</taxon>
        <taxon>Dioscoreales</taxon>
        <taxon>Dioscoreaceae</taxon>
        <taxon>Dioscorea</taxon>
    </lineage>
</organism>
<dbReference type="GO" id="GO:0000226">
    <property type="term" value="P:microtubule cytoskeleton organization"/>
    <property type="evidence" value="ECO:0007669"/>
    <property type="project" value="TreeGrafter"/>
</dbReference>
<keyword evidence="3" id="KW-1185">Reference proteome</keyword>
<gene>
    <name evidence="2" type="ORF">J5N97_001671</name>
</gene>
<dbReference type="PANTHER" id="PTHR21567">
    <property type="entry name" value="CLASP"/>
    <property type="match status" value="1"/>
</dbReference>
<proteinExistence type="predicted"/>
<evidence type="ECO:0000313" key="2">
    <source>
        <dbReference type="EMBL" id="KAJ0960465.1"/>
    </source>
</evidence>
<dbReference type="InterPro" id="IPR024395">
    <property type="entry name" value="CLASP_N_dom"/>
</dbReference>
<reference evidence="2 3" key="1">
    <citation type="journal article" date="2022" name="Hortic Res">
        <title>The genome of Dioscorea zingiberensis sheds light on the biosynthesis, origin and evolution of the medicinally important diosgenin saponins.</title>
        <authorList>
            <person name="Li Y."/>
            <person name="Tan C."/>
            <person name="Li Z."/>
            <person name="Guo J."/>
            <person name="Li S."/>
            <person name="Chen X."/>
            <person name="Wang C."/>
            <person name="Dai X."/>
            <person name="Yang H."/>
            <person name="Song W."/>
            <person name="Hou L."/>
            <person name="Xu J."/>
            <person name="Tong Z."/>
            <person name="Xu A."/>
            <person name="Yuan X."/>
            <person name="Wang W."/>
            <person name="Yang Q."/>
            <person name="Chen L."/>
            <person name="Sun Z."/>
            <person name="Wang K."/>
            <person name="Pan B."/>
            <person name="Chen J."/>
            <person name="Bao Y."/>
            <person name="Liu F."/>
            <person name="Qi X."/>
            <person name="Gang D.R."/>
            <person name="Wen J."/>
            <person name="Li J."/>
        </authorList>
    </citation>
    <scope>NUCLEOTIDE SEQUENCE [LARGE SCALE GENOMIC DNA]</scope>
    <source>
        <strain evidence="2">Dzin_1.0</strain>
    </source>
</reference>
<dbReference type="OrthoDB" id="63891at2759"/>
<comment type="caution">
    <text evidence="2">The sequence shown here is derived from an EMBL/GenBank/DDBJ whole genome shotgun (WGS) entry which is preliminary data.</text>
</comment>
<accession>A0A9D5H1Z7</accession>
<name>A0A9D5H1Z7_9LILI</name>
<feature type="domain" description="TOG" evidence="1">
    <location>
        <begin position="84"/>
        <end position="303"/>
    </location>
</feature>
<protein>
    <recommendedName>
        <fullName evidence="1">TOG domain-containing protein</fullName>
    </recommendedName>
</protein>
<dbReference type="AlphaFoldDB" id="A0A9D5H1Z7"/>
<dbReference type="GO" id="GO:0005881">
    <property type="term" value="C:cytoplasmic microtubule"/>
    <property type="evidence" value="ECO:0007669"/>
    <property type="project" value="TreeGrafter"/>
</dbReference>
<dbReference type="GO" id="GO:0008017">
    <property type="term" value="F:microtubule binding"/>
    <property type="evidence" value="ECO:0007669"/>
    <property type="project" value="TreeGrafter"/>
</dbReference>
<dbReference type="InterPro" id="IPR034085">
    <property type="entry name" value="TOG"/>
</dbReference>
<dbReference type="Pfam" id="PF12348">
    <property type="entry name" value="CLASP_N"/>
    <property type="match status" value="1"/>
</dbReference>